<comment type="caution">
    <text evidence="2">The sequence shown here is derived from an EMBL/GenBank/DDBJ whole genome shotgun (WGS) entry which is preliminary data.</text>
</comment>
<sequence>MKSQVSDSGLLDLAKEEAEETITRQKRTVQHRSRPLTDDQLVDL</sequence>
<proteinExistence type="predicted"/>
<evidence type="ECO:0000313" key="3">
    <source>
        <dbReference type="Proteomes" id="UP000295165"/>
    </source>
</evidence>
<protein>
    <submittedName>
        <fullName evidence="2">Uncharacterized protein</fullName>
    </submittedName>
</protein>
<name>A0A4R8REY7_9MYCO</name>
<organism evidence="2 3">
    <name type="scientific">Mycobacteroides franklinii</name>
    <dbReference type="NCBI Taxonomy" id="948102"/>
    <lineage>
        <taxon>Bacteria</taxon>
        <taxon>Bacillati</taxon>
        <taxon>Actinomycetota</taxon>
        <taxon>Actinomycetes</taxon>
        <taxon>Mycobacteriales</taxon>
        <taxon>Mycobacteriaceae</taxon>
        <taxon>Mycobacteroides</taxon>
    </lineage>
</organism>
<dbReference type="Proteomes" id="UP000295165">
    <property type="component" value="Unassembled WGS sequence"/>
</dbReference>
<gene>
    <name evidence="2" type="ORF">CCUG63697_00347</name>
</gene>
<evidence type="ECO:0000256" key="1">
    <source>
        <dbReference type="SAM" id="MobiDB-lite"/>
    </source>
</evidence>
<feature type="compositionally biased region" description="Basic residues" evidence="1">
    <location>
        <begin position="24"/>
        <end position="34"/>
    </location>
</feature>
<reference evidence="2 3" key="1">
    <citation type="journal article" date="2019" name="Sci. Rep.">
        <title>Extended insight into the Mycobacterium chelonae-abscessus complex through whole genome sequencing of Mycobacterium salmoniphilum outbreak and Mycobacterium salmoniphilum-like strains.</title>
        <authorList>
            <person name="Behra P.R.K."/>
            <person name="Das S."/>
            <person name="Pettersson B.M.F."/>
            <person name="Shirreff L."/>
            <person name="DuCote T."/>
            <person name="Jacobsson K.G."/>
            <person name="Ennis D.G."/>
            <person name="Kirsebom L.A."/>
        </authorList>
    </citation>
    <scope>NUCLEOTIDE SEQUENCE [LARGE SCALE GENOMIC DNA]</scope>
    <source>
        <strain evidence="2 3">CCUG 63697</strain>
    </source>
</reference>
<dbReference type="AlphaFoldDB" id="A0A4R8REY7"/>
<accession>A0A4R8REY7</accession>
<dbReference type="RefSeq" id="WP_272868549.1">
    <property type="nucleotide sequence ID" value="NZ_PECB01000003.1"/>
</dbReference>
<dbReference type="EMBL" id="PECC01000026">
    <property type="protein sequence ID" value="TDZ51877.1"/>
    <property type="molecule type" value="Genomic_DNA"/>
</dbReference>
<keyword evidence="3" id="KW-1185">Reference proteome</keyword>
<feature type="region of interest" description="Disordered" evidence="1">
    <location>
        <begin position="1"/>
        <end position="44"/>
    </location>
</feature>
<evidence type="ECO:0000313" key="2">
    <source>
        <dbReference type="EMBL" id="TDZ51877.1"/>
    </source>
</evidence>